<gene>
    <name evidence="2" type="ORF">I316_01593</name>
</gene>
<sequence length="205" mass="22382">MRKFNQKYSTRADATTRAKGEDLARLIVAEGRRQRLLADSYSAGTNAAMSPNRSELRPRVESPPPVISSPLNRASTDARTGTRSAVDTRIGTWPVNESRGDGTTSGMPVHLSHSLGTSLRDTLIRHGSITFDLTETETSLDRPEEHPTTPDSGTHTQPHEDATATSNAETERRGPNESTRNVSHDERMRLSRVLHPGTTEGSTSV</sequence>
<evidence type="ECO:0000313" key="3">
    <source>
        <dbReference type="Proteomes" id="UP000092666"/>
    </source>
</evidence>
<feature type="region of interest" description="Disordered" evidence="1">
    <location>
        <begin position="134"/>
        <end position="205"/>
    </location>
</feature>
<organism evidence="2 3">
    <name type="scientific">Kwoniella heveanensis BCC8398</name>
    <dbReference type="NCBI Taxonomy" id="1296120"/>
    <lineage>
        <taxon>Eukaryota</taxon>
        <taxon>Fungi</taxon>
        <taxon>Dikarya</taxon>
        <taxon>Basidiomycota</taxon>
        <taxon>Agaricomycotina</taxon>
        <taxon>Tremellomycetes</taxon>
        <taxon>Tremellales</taxon>
        <taxon>Cryptococcaceae</taxon>
        <taxon>Kwoniella</taxon>
    </lineage>
</organism>
<dbReference type="AlphaFoldDB" id="A0A1B9H147"/>
<reference evidence="2 3" key="1">
    <citation type="submission" date="2013-07" db="EMBL/GenBank/DDBJ databases">
        <title>The Genome Sequence of Cryptococcus heveanensis BCC8398.</title>
        <authorList>
            <consortium name="The Broad Institute Genome Sequencing Platform"/>
            <person name="Cuomo C."/>
            <person name="Litvintseva A."/>
            <person name="Chen Y."/>
            <person name="Heitman J."/>
            <person name="Sun S."/>
            <person name="Springer D."/>
            <person name="Dromer F."/>
            <person name="Young S.K."/>
            <person name="Zeng Q."/>
            <person name="Gargeya S."/>
            <person name="Fitzgerald M."/>
            <person name="Abouelleil A."/>
            <person name="Alvarado L."/>
            <person name="Berlin A.M."/>
            <person name="Chapman S.B."/>
            <person name="Dewar J."/>
            <person name="Goldberg J."/>
            <person name="Griggs A."/>
            <person name="Gujja S."/>
            <person name="Hansen M."/>
            <person name="Howarth C."/>
            <person name="Imamovic A."/>
            <person name="Larimer J."/>
            <person name="McCowan C."/>
            <person name="Murphy C."/>
            <person name="Pearson M."/>
            <person name="Priest M."/>
            <person name="Roberts A."/>
            <person name="Saif S."/>
            <person name="Shea T."/>
            <person name="Sykes S."/>
            <person name="Wortman J."/>
            <person name="Nusbaum C."/>
            <person name="Birren B."/>
        </authorList>
    </citation>
    <scope>NUCLEOTIDE SEQUENCE [LARGE SCALE GENOMIC DNA]</scope>
    <source>
        <strain evidence="2 3">BCC8398</strain>
    </source>
</reference>
<keyword evidence="3" id="KW-1185">Reference proteome</keyword>
<feature type="compositionally biased region" description="Polar residues" evidence="1">
    <location>
        <begin position="69"/>
        <end position="85"/>
    </location>
</feature>
<evidence type="ECO:0000313" key="2">
    <source>
        <dbReference type="EMBL" id="OCF36995.1"/>
    </source>
</evidence>
<accession>A0A1B9H147</accession>
<feature type="compositionally biased region" description="Polar residues" evidence="1">
    <location>
        <begin position="42"/>
        <end position="53"/>
    </location>
</feature>
<feature type="region of interest" description="Disordered" evidence="1">
    <location>
        <begin position="42"/>
        <end position="85"/>
    </location>
</feature>
<dbReference type="Proteomes" id="UP000092666">
    <property type="component" value="Unassembled WGS sequence"/>
</dbReference>
<evidence type="ECO:0000256" key="1">
    <source>
        <dbReference type="SAM" id="MobiDB-lite"/>
    </source>
</evidence>
<name>A0A1B9H147_9TREE</name>
<feature type="compositionally biased region" description="Basic and acidic residues" evidence="1">
    <location>
        <begin position="139"/>
        <end position="148"/>
    </location>
</feature>
<protein>
    <submittedName>
        <fullName evidence="2">Uncharacterized protein</fullName>
    </submittedName>
</protein>
<dbReference type="EMBL" id="KI669494">
    <property type="protein sequence ID" value="OCF36995.1"/>
    <property type="molecule type" value="Genomic_DNA"/>
</dbReference>
<proteinExistence type="predicted"/>
<reference evidence="3" key="2">
    <citation type="submission" date="2013-12" db="EMBL/GenBank/DDBJ databases">
        <title>Evolution of pathogenesis and genome organization in the Tremellales.</title>
        <authorList>
            <person name="Cuomo C."/>
            <person name="Litvintseva A."/>
            <person name="Heitman J."/>
            <person name="Chen Y."/>
            <person name="Sun S."/>
            <person name="Springer D."/>
            <person name="Dromer F."/>
            <person name="Young S."/>
            <person name="Zeng Q."/>
            <person name="Chapman S."/>
            <person name="Gujja S."/>
            <person name="Saif S."/>
            <person name="Birren B."/>
        </authorList>
    </citation>
    <scope>NUCLEOTIDE SEQUENCE [LARGE SCALE GENOMIC DNA]</scope>
    <source>
        <strain evidence="3">BCC8398</strain>
    </source>
</reference>